<feature type="transmembrane region" description="Helical" evidence="9">
    <location>
        <begin position="125"/>
        <end position="145"/>
    </location>
</feature>
<evidence type="ECO:0000313" key="12">
    <source>
        <dbReference type="Proteomes" id="UP000057820"/>
    </source>
</evidence>
<comment type="subcellular location">
    <subcellularLocation>
        <location evidence="1">Membrane</location>
        <topology evidence="1">Multi-pass membrane protein</topology>
    </subcellularLocation>
</comment>
<feature type="transmembrane region" description="Helical" evidence="9">
    <location>
        <begin position="307"/>
        <end position="326"/>
    </location>
</feature>
<evidence type="ECO:0000256" key="7">
    <source>
        <dbReference type="ARBA" id="ARBA00023065"/>
    </source>
</evidence>
<feature type="transmembrane region" description="Helical" evidence="9">
    <location>
        <begin position="99"/>
        <end position="119"/>
    </location>
</feature>
<comment type="similarity">
    <text evidence="2">Belongs to the monovalent cation:proton antiporter 2 (CPA2) transporter (TC 2.A.37) family.</text>
</comment>
<keyword evidence="3" id="KW-0813">Transport</keyword>
<keyword evidence="5 9" id="KW-0812">Transmembrane</keyword>
<feature type="transmembrane region" description="Helical" evidence="9">
    <location>
        <begin position="43"/>
        <end position="61"/>
    </location>
</feature>
<feature type="transmembrane region" description="Helical" evidence="9">
    <location>
        <begin position="370"/>
        <end position="392"/>
    </location>
</feature>
<dbReference type="AlphaFoldDB" id="A0A0H5P3Q0"/>
<dbReference type="Gene3D" id="1.20.1530.20">
    <property type="match status" value="1"/>
</dbReference>
<evidence type="ECO:0000259" key="10">
    <source>
        <dbReference type="Pfam" id="PF00999"/>
    </source>
</evidence>
<keyword evidence="6 9" id="KW-1133">Transmembrane helix</keyword>
<proteinExistence type="inferred from homology"/>
<dbReference type="InterPro" id="IPR006153">
    <property type="entry name" value="Cation/H_exchanger_TM"/>
</dbReference>
<dbReference type="PANTHER" id="PTHR43562:SF1">
    <property type="entry name" value="NA(+)_H(+) ANTIPORTER YJBQ-RELATED"/>
    <property type="match status" value="1"/>
</dbReference>
<organism evidence="11 12">
    <name type="scientific">Nocardia farcinica</name>
    <dbReference type="NCBI Taxonomy" id="37329"/>
    <lineage>
        <taxon>Bacteria</taxon>
        <taxon>Bacillati</taxon>
        <taxon>Actinomycetota</taxon>
        <taxon>Actinomycetes</taxon>
        <taxon>Mycobacteriales</taxon>
        <taxon>Nocardiaceae</taxon>
        <taxon>Nocardia</taxon>
    </lineage>
</organism>
<evidence type="ECO:0000256" key="8">
    <source>
        <dbReference type="ARBA" id="ARBA00023136"/>
    </source>
</evidence>
<feature type="transmembrane region" description="Helical" evidence="9">
    <location>
        <begin position="224"/>
        <end position="243"/>
    </location>
</feature>
<dbReference type="RefSeq" id="WP_060592353.1">
    <property type="nucleotide sequence ID" value="NZ_CP031418.1"/>
</dbReference>
<evidence type="ECO:0000256" key="9">
    <source>
        <dbReference type="SAM" id="Phobius"/>
    </source>
</evidence>
<feature type="transmembrane region" description="Helical" evidence="9">
    <location>
        <begin position="278"/>
        <end position="301"/>
    </location>
</feature>
<accession>A0A0H5P3Q0</accession>
<evidence type="ECO:0000256" key="5">
    <source>
        <dbReference type="ARBA" id="ARBA00022692"/>
    </source>
</evidence>
<feature type="transmembrane region" description="Helical" evidence="9">
    <location>
        <begin position="249"/>
        <end position="266"/>
    </location>
</feature>
<feature type="transmembrane region" description="Helical" evidence="9">
    <location>
        <begin position="183"/>
        <end position="203"/>
    </location>
</feature>
<name>A0A0H5P3Q0_NOCFR</name>
<dbReference type="GO" id="GO:1902600">
    <property type="term" value="P:proton transmembrane transport"/>
    <property type="evidence" value="ECO:0007669"/>
    <property type="project" value="InterPro"/>
</dbReference>
<evidence type="ECO:0000256" key="6">
    <source>
        <dbReference type="ARBA" id="ARBA00022989"/>
    </source>
</evidence>
<dbReference type="PANTHER" id="PTHR43562">
    <property type="entry name" value="NAPA-TYPE SODIUM/HYDROGEN ANTIPORTER"/>
    <property type="match status" value="1"/>
</dbReference>
<evidence type="ECO:0000256" key="4">
    <source>
        <dbReference type="ARBA" id="ARBA00022449"/>
    </source>
</evidence>
<dbReference type="KEGG" id="nfr:ERS450000_02172"/>
<keyword evidence="8 9" id="KW-0472">Membrane</keyword>
<evidence type="ECO:0000256" key="1">
    <source>
        <dbReference type="ARBA" id="ARBA00004141"/>
    </source>
</evidence>
<keyword evidence="4" id="KW-0050">Antiport</keyword>
<evidence type="ECO:0000256" key="3">
    <source>
        <dbReference type="ARBA" id="ARBA00022448"/>
    </source>
</evidence>
<dbReference type="EMBL" id="LN868938">
    <property type="protein sequence ID" value="CRY77096.1"/>
    <property type="molecule type" value="Genomic_DNA"/>
</dbReference>
<evidence type="ECO:0000313" key="11">
    <source>
        <dbReference type="EMBL" id="CRY77096.1"/>
    </source>
</evidence>
<dbReference type="GO" id="GO:0015297">
    <property type="term" value="F:antiporter activity"/>
    <property type="evidence" value="ECO:0007669"/>
    <property type="project" value="UniProtKB-KW"/>
</dbReference>
<evidence type="ECO:0000256" key="2">
    <source>
        <dbReference type="ARBA" id="ARBA00005551"/>
    </source>
</evidence>
<dbReference type="Proteomes" id="UP000057820">
    <property type="component" value="Chromosome 1"/>
</dbReference>
<protein>
    <submittedName>
        <fullName evidence="11">Glutathione-regulated potassium-efflux system protein KefC</fullName>
    </submittedName>
</protein>
<reference evidence="12" key="1">
    <citation type="submission" date="2015-03" db="EMBL/GenBank/DDBJ databases">
        <authorList>
            <consortium name="Pathogen Informatics"/>
        </authorList>
    </citation>
    <scope>NUCLEOTIDE SEQUENCE [LARGE SCALE GENOMIC DNA]</scope>
    <source>
        <strain evidence="12">NCTC11134</strain>
    </source>
</reference>
<sequence>MDLTAAAAPESSVSPIVSLFWIAAVAVAAPVISRLLRGYVPDVVLLLIFGIIVGPHALGWADSGGGVSLLSELGLGMLFLLAGYELNPALLRGRPGKQAWVVWLCCLALAFAAVTLFAGHASTTARIAVAIAMTSTALGTLLPIMKQDGLLGLPLGRAVLTHGAVGELGPIVAMSVLLTSRSLGSAVVVLVLFVIAAALIGLVHQRVLDRVPGATRLLRRLGGGTVQLPVRVVFLLLLVLMTVAEVFELDVVLGAFAAGLILRRLIPEGVTEVGRAWETIGFGVFVPVFFVVSGMGIDIGAVLGEPLLWLSFVVSIALARGLPVWLGERFVPHGENLVSGRARVQLALYAATGLPIIVAVTQVATATGLLPVAIASTMVAAGATTVLLFPLLARLLRPRTAPETARSHPAHE</sequence>
<dbReference type="Pfam" id="PF00999">
    <property type="entry name" value="Na_H_Exchanger"/>
    <property type="match status" value="1"/>
</dbReference>
<feature type="transmembrane region" description="Helical" evidence="9">
    <location>
        <begin position="346"/>
        <end position="364"/>
    </location>
</feature>
<gene>
    <name evidence="11" type="ORF">ERS450000_02172</name>
</gene>
<dbReference type="GO" id="GO:0016020">
    <property type="term" value="C:membrane"/>
    <property type="evidence" value="ECO:0007669"/>
    <property type="project" value="UniProtKB-SubCell"/>
</dbReference>
<dbReference type="InterPro" id="IPR038770">
    <property type="entry name" value="Na+/solute_symporter_sf"/>
</dbReference>
<feature type="domain" description="Cation/H+ exchanger transmembrane" evidence="10">
    <location>
        <begin position="25"/>
        <end position="392"/>
    </location>
</feature>
<keyword evidence="7" id="KW-0406">Ion transport</keyword>
<feature type="transmembrane region" description="Helical" evidence="9">
    <location>
        <begin position="12"/>
        <end position="31"/>
    </location>
</feature>